<dbReference type="GO" id="GO:0102043">
    <property type="term" value="F:isopentenyl phosphate kinase activity"/>
    <property type="evidence" value="ECO:0007669"/>
    <property type="project" value="UniProtKB-EC"/>
</dbReference>
<evidence type="ECO:0000256" key="7">
    <source>
        <dbReference type="ARBA" id="ARBA00022840"/>
    </source>
</evidence>
<feature type="binding site" evidence="11">
    <location>
        <position position="206"/>
    </location>
    <ligand>
        <name>ATP</name>
        <dbReference type="ChEBI" id="CHEBI:30616"/>
    </ligand>
</feature>
<feature type="binding site" evidence="11">
    <location>
        <position position="51"/>
    </location>
    <ligand>
        <name>substrate</name>
    </ligand>
</feature>
<dbReference type="RefSeq" id="WP_229120551.1">
    <property type="nucleotide sequence ID" value="NZ_CP064791.1"/>
</dbReference>
<dbReference type="InterPro" id="IPR024192">
    <property type="entry name" value="Fosfomycin_R_FomA-type"/>
</dbReference>
<dbReference type="PANTHER" id="PTHR43654:SF1">
    <property type="entry name" value="ISOPENTENYL PHOSPHATE KINASE"/>
    <property type="match status" value="1"/>
</dbReference>
<dbReference type="GO" id="GO:0016301">
    <property type="term" value="F:kinase activity"/>
    <property type="evidence" value="ECO:0007669"/>
    <property type="project" value="UniProtKB-KW"/>
</dbReference>
<dbReference type="SUPFAM" id="SSF53633">
    <property type="entry name" value="Carbamate kinase-like"/>
    <property type="match status" value="1"/>
</dbReference>
<feature type="domain" description="Aspartate/glutamate/uridylate kinase" evidence="13">
    <location>
        <begin position="1"/>
        <end position="216"/>
    </location>
</feature>
<keyword evidence="8" id="KW-0414">Isoprene biosynthesis</keyword>
<feature type="site" description="Transition state stabilizer" evidence="12">
    <location>
        <position position="15"/>
    </location>
</feature>
<gene>
    <name evidence="14" type="ORF">HSEST_1749</name>
</gene>
<comment type="subunit">
    <text evidence="10">Homodimer.</text>
</comment>
<dbReference type="EC" id="2.7.4.26" evidence="2 10"/>
<evidence type="ECO:0000313" key="15">
    <source>
        <dbReference type="Proteomes" id="UP000663292"/>
    </source>
</evidence>
<dbReference type="GO" id="GO:0005829">
    <property type="term" value="C:cytosol"/>
    <property type="evidence" value="ECO:0007669"/>
    <property type="project" value="TreeGrafter"/>
</dbReference>
<keyword evidence="7 10" id="KW-0067">ATP-binding</keyword>
<dbReference type="Gene3D" id="3.40.1160.10">
    <property type="entry name" value="Acetylglutamate kinase-like"/>
    <property type="match status" value="1"/>
</dbReference>
<comment type="catalytic activity">
    <reaction evidence="9 10">
        <text>isopentenyl phosphate + ATP = isopentenyl diphosphate + ADP</text>
        <dbReference type="Rhea" id="RHEA:33963"/>
        <dbReference type="ChEBI" id="CHEBI:30616"/>
        <dbReference type="ChEBI" id="CHEBI:65078"/>
        <dbReference type="ChEBI" id="CHEBI:128769"/>
        <dbReference type="ChEBI" id="CHEBI:456216"/>
        <dbReference type="EC" id="2.7.4.26"/>
    </reaction>
</comment>
<dbReference type="Pfam" id="PF00696">
    <property type="entry name" value="AA_kinase"/>
    <property type="match status" value="1"/>
</dbReference>
<dbReference type="GO" id="GO:0005524">
    <property type="term" value="F:ATP binding"/>
    <property type="evidence" value="ECO:0007669"/>
    <property type="project" value="UniProtKB-KW"/>
</dbReference>
<name>A0A897NR48_9EURY</name>
<dbReference type="PANTHER" id="PTHR43654">
    <property type="entry name" value="GLUTAMATE 5-KINASE"/>
    <property type="match status" value="1"/>
</dbReference>
<dbReference type="GeneID" id="68858384"/>
<dbReference type="GO" id="GO:0016114">
    <property type="term" value="P:terpenoid biosynthetic process"/>
    <property type="evidence" value="ECO:0007669"/>
    <property type="project" value="TreeGrafter"/>
</dbReference>
<dbReference type="PIRSF" id="PIRSF016496">
    <property type="entry name" value="Kin_FomA"/>
    <property type="match status" value="1"/>
</dbReference>
<protein>
    <recommendedName>
        <fullName evidence="3 10">Isopentenyl phosphate kinase</fullName>
        <shortName evidence="10">IPK</shortName>
        <ecNumber evidence="2 10">2.7.4.26</ecNumber>
    </recommendedName>
</protein>
<evidence type="ECO:0000256" key="9">
    <source>
        <dbReference type="ARBA" id="ARBA00049063"/>
    </source>
</evidence>
<sequence length="246" mass="25022">MTTVLKLGGSVVTAKDEPETVDREALADAADAVADADDELIVVHGGGSFGHPHAAAHAVSDTEGTHDATGVREIHDAMGELNSAVVEALQDRGVSALPVRPLSVASRDDDGTTTFPGEPIATMLGEGFVPVTHGDVVAQAGAGATILSGDEIVTRLARQLDANRVGVCSTVPGVLDDDGRVIDRISDFETVASALGDSEATDVTGGMAGKVRALLELGTPASVFGPAELGAFLSGDRPGTLVHREQ</sequence>
<evidence type="ECO:0000259" key="13">
    <source>
        <dbReference type="Pfam" id="PF00696"/>
    </source>
</evidence>
<dbReference type="CDD" id="cd04241">
    <property type="entry name" value="AAK_FomA-like"/>
    <property type="match status" value="1"/>
</dbReference>
<dbReference type="Proteomes" id="UP000663292">
    <property type="component" value="Chromosome"/>
</dbReference>
<evidence type="ECO:0000256" key="4">
    <source>
        <dbReference type="ARBA" id="ARBA00022679"/>
    </source>
</evidence>
<dbReference type="InterPro" id="IPR036393">
    <property type="entry name" value="AceGlu_kinase-like_sf"/>
</dbReference>
<comment type="similarity">
    <text evidence="1 10">Belongs to the isopentenyl phosphate kinase family.</text>
</comment>
<dbReference type="InterPro" id="IPR001048">
    <property type="entry name" value="Asp/Glu/Uridylate_kinase"/>
</dbReference>
<keyword evidence="5 10" id="KW-0547">Nucleotide-binding</keyword>
<keyword evidence="6 10" id="KW-0418">Kinase</keyword>
<evidence type="ECO:0000256" key="1">
    <source>
        <dbReference type="ARBA" id="ARBA00010540"/>
    </source>
</evidence>
<feature type="binding site" evidence="11">
    <location>
        <position position="47"/>
    </location>
    <ligand>
        <name>ATP</name>
        <dbReference type="ChEBI" id="CHEBI:30616"/>
    </ligand>
</feature>
<evidence type="ECO:0000256" key="8">
    <source>
        <dbReference type="ARBA" id="ARBA00023229"/>
    </source>
</evidence>
<dbReference type="EMBL" id="CP064791">
    <property type="protein sequence ID" value="QSG15272.1"/>
    <property type="molecule type" value="Genomic_DNA"/>
</dbReference>
<evidence type="ECO:0000256" key="3">
    <source>
        <dbReference type="ARBA" id="ARBA00017267"/>
    </source>
</evidence>
<dbReference type="NCBIfam" id="NF040647">
    <property type="entry name" value="IPPK_Arch"/>
    <property type="match status" value="1"/>
</dbReference>
<keyword evidence="15" id="KW-1185">Reference proteome</keyword>
<dbReference type="AlphaFoldDB" id="A0A897NR48"/>
<reference evidence="14 15" key="1">
    <citation type="submission" date="2020-11" db="EMBL/GenBank/DDBJ databases">
        <title>Carbohydrate-dependent, anaerobic sulfur respiration: A novel catabolism in halophilic archaea.</title>
        <authorList>
            <person name="Sorokin D.Y."/>
            <person name="Messina E."/>
            <person name="Smedile F."/>
            <person name="La Cono V."/>
            <person name="Hallsworth J.E."/>
            <person name="Yakimov M.M."/>
        </authorList>
    </citation>
    <scope>NUCLEOTIDE SEQUENCE [LARGE SCALE GENOMIC DNA]</scope>
    <source>
        <strain evidence="14 15">HSR-Est</strain>
    </source>
</reference>
<feature type="binding site" evidence="11">
    <location>
        <position position="46"/>
    </location>
    <ligand>
        <name>ATP</name>
        <dbReference type="ChEBI" id="CHEBI:30616"/>
    </ligand>
</feature>
<evidence type="ECO:0000256" key="12">
    <source>
        <dbReference type="PIRSR" id="PIRSR016496-2"/>
    </source>
</evidence>
<evidence type="ECO:0000256" key="10">
    <source>
        <dbReference type="PIRNR" id="PIRNR016496"/>
    </source>
</evidence>
<evidence type="ECO:0000256" key="5">
    <source>
        <dbReference type="ARBA" id="ARBA00022741"/>
    </source>
</evidence>
<evidence type="ECO:0000256" key="2">
    <source>
        <dbReference type="ARBA" id="ARBA00012908"/>
    </source>
</evidence>
<feature type="binding site" evidence="11">
    <location>
        <begin position="6"/>
        <end position="10"/>
    </location>
    <ligand>
        <name>ATP</name>
        <dbReference type="ChEBI" id="CHEBI:30616"/>
    </ligand>
</feature>
<accession>A0A897NR48</accession>
<organism evidence="14 15">
    <name type="scientific">Halapricum desulfuricans</name>
    <dbReference type="NCBI Taxonomy" id="2841257"/>
    <lineage>
        <taxon>Archaea</taxon>
        <taxon>Methanobacteriati</taxon>
        <taxon>Methanobacteriota</taxon>
        <taxon>Stenosarchaea group</taxon>
        <taxon>Halobacteria</taxon>
        <taxon>Halobacteriales</taxon>
        <taxon>Haloarculaceae</taxon>
        <taxon>Halapricum</taxon>
    </lineage>
</organism>
<evidence type="ECO:0000313" key="14">
    <source>
        <dbReference type="EMBL" id="QSG15272.1"/>
    </source>
</evidence>
<comment type="function">
    <text evidence="10">Catalyzes the phosphorylation of isopentenyl phosphate (IP) to isopentenyl diphosphate (IPP). Functions in an alternate mevalonate (MVA) pathway leading to IPP, a key precursor for the biosynthesis of isoprenoid compounds such as archaeal membrane lipids.</text>
</comment>
<evidence type="ECO:0000256" key="11">
    <source>
        <dbReference type="PIRSR" id="PIRSR016496-1"/>
    </source>
</evidence>
<feature type="binding site" evidence="11">
    <location>
        <position position="149"/>
    </location>
    <ligand>
        <name>substrate</name>
    </ligand>
</feature>
<proteinExistence type="inferred from homology"/>
<evidence type="ECO:0000256" key="6">
    <source>
        <dbReference type="ARBA" id="ARBA00022777"/>
    </source>
</evidence>
<keyword evidence="4 10" id="KW-0808">Transferase</keyword>
<feature type="binding site" evidence="11">
    <location>
        <position position="210"/>
    </location>
    <ligand>
        <name>ATP</name>
        <dbReference type="ChEBI" id="CHEBI:30616"/>
    </ligand>
</feature>